<reference evidence="5" key="1">
    <citation type="submission" date="2023-10" db="EMBL/GenBank/DDBJ databases">
        <title>Genome assembly of Pristionchus species.</title>
        <authorList>
            <person name="Yoshida K."/>
            <person name="Sommer R.J."/>
        </authorList>
    </citation>
    <scope>NUCLEOTIDE SEQUENCE</scope>
    <source>
        <strain evidence="5">RS0144</strain>
    </source>
</reference>
<evidence type="ECO:0000256" key="1">
    <source>
        <dbReference type="ARBA" id="ARBA00023015"/>
    </source>
</evidence>
<name>A0AAV5TW79_9BILA</name>
<evidence type="ECO:0000259" key="4">
    <source>
        <dbReference type="PROSITE" id="PS51843"/>
    </source>
</evidence>
<keyword evidence="6" id="KW-1185">Reference proteome</keyword>
<dbReference type="AlphaFoldDB" id="A0AAV5TW79"/>
<dbReference type="SMART" id="SM00430">
    <property type="entry name" value="HOLI"/>
    <property type="match status" value="1"/>
</dbReference>
<proteinExistence type="predicted"/>
<keyword evidence="3" id="KW-0675">Receptor</keyword>
<keyword evidence="1" id="KW-0805">Transcription regulation</keyword>
<dbReference type="PROSITE" id="PS51843">
    <property type="entry name" value="NR_LBD"/>
    <property type="match status" value="1"/>
</dbReference>
<evidence type="ECO:0000256" key="2">
    <source>
        <dbReference type="ARBA" id="ARBA00023163"/>
    </source>
</evidence>
<keyword evidence="2" id="KW-0804">Transcription</keyword>
<organism evidence="5 6">
    <name type="scientific">Pristionchus entomophagus</name>
    <dbReference type="NCBI Taxonomy" id="358040"/>
    <lineage>
        <taxon>Eukaryota</taxon>
        <taxon>Metazoa</taxon>
        <taxon>Ecdysozoa</taxon>
        <taxon>Nematoda</taxon>
        <taxon>Chromadorea</taxon>
        <taxon>Rhabditida</taxon>
        <taxon>Rhabditina</taxon>
        <taxon>Diplogasteromorpha</taxon>
        <taxon>Diplogasteroidea</taxon>
        <taxon>Neodiplogasteridae</taxon>
        <taxon>Pristionchus</taxon>
    </lineage>
</organism>
<dbReference type="InterPro" id="IPR000536">
    <property type="entry name" value="Nucl_hrmn_rcpt_lig-bd"/>
</dbReference>
<dbReference type="SUPFAM" id="SSF48508">
    <property type="entry name" value="Nuclear receptor ligand-binding domain"/>
    <property type="match status" value="1"/>
</dbReference>
<gene>
    <name evidence="5" type="ORF">PENTCL1PPCAC_20684</name>
</gene>
<evidence type="ECO:0000313" key="5">
    <source>
        <dbReference type="EMBL" id="GMS98509.1"/>
    </source>
</evidence>
<accession>A0AAV5TW79</accession>
<dbReference type="Proteomes" id="UP001432027">
    <property type="component" value="Unassembled WGS sequence"/>
</dbReference>
<dbReference type="Gene3D" id="1.10.565.10">
    <property type="entry name" value="Retinoid X Receptor"/>
    <property type="match status" value="1"/>
</dbReference>
<evidence type="ECO:0000256" key="3">
    <source>
        <dbReference type="ARBA" id="ARBA00023170"/>
    </source>
</evidence>
<sequence>MKPTCSLMYWITCFPYRCFVDGISNSETPTLNRMKTGYGLLCMMRKNGEMGTCSAKIFDQFQRGTIEFTSVTNATNYPNARIMYAGLQNFFSASFEDFKKLNKRSQRLVVFNNFNLFNKIDAAYRSVHHFSDDDDIIMPSYTTVLSVDRMDEYLIDCPPGVNKQEAAAVISMHTRQNILTFKPHFKRIRPTGEELLAILGLALWDENTWRDDEEMIEIVKRNRSTIMAELHQYYATRGRNDYADRLGDVLCLLVHVEEAATKQKEDDKVYALMNLFNEYVTEPNRSFLPK</sequence>
<feature type="domain" description="NR LBD" evidence="4">
    <location>
        <begin position="49"/>
        <end position="289"/>
    </location>
</feature>
<dbReference type="Pfam" id="PF00104">
    <property type="entry name" value="Hormone_recep"/>
    <property type="match status" value="1"/>
</dbReference>
<dbReference type="InterPro" id="IPR035500">
    <property type="entry name" value="NHR-like_dom_sf"/>
</dbReference>
<dbReference type="PANTHER" id="PTHR46011:SF6">
    <property type="entry name" value="HIGH ZINC ACTIVATED NUCLEAR RECEPTOR PROTEIN"/>
    <property type="match status" value="1"/>
</dbReference>
<evidence type="ECO:0000313" key="6">
    <source>
        <dbReference type="Proteomes" id="UP001432027"/>
    </source>
</evidence>
<dbReference type="GO" id="GO:0003700">
    <property type="term" value="F:DNA-binding transcription factor activity"/>
    <property type="evidence" value="ECO:0007669"/>
    <property type="project" value="TreeGrafter"/>
</dbReference>
<comment type="caution">
    <text evidence="5">The sequence shown here is derived from an EMBL/GenBank/DDBJ whole genome shotgun (WGS) entry which is preliminary data.</text>
</comment>
<protein>
    <recommendedName>
        <fullName evidence="4">NR LBD domain-containing protein</fullName>
    </recommendedName>
</protein>
<dbReference type="GO" id="GO:0005634">
    <property type="term" value="C:nucleus"/>
    <property type="evidence" value="ECO:0007669"/>
    <property type="project" value="TreeGrafter"/>
</dbReference>
<dbReference type="PANTHER" id="PTHR46011">
    <property type="entry name" value="NUCLEAR HORMONE RECEPTOR FAMILY MEMBER NHR-86-RELATED"/>
    <property type="match status" value="1"/>
</dbReference>
<dbReference type="EMBL" id="BTSX01000005">
    <property type="protein sequence ID" value="GMS98509.1"/>
    <property type="molecule type" value="Genomic_DNA"/>
</dbReference>